<keyword evidence="6" id="KW-0614">Plasmid</keyword>
<dbReference type="InterPro" id="IPR038242">
    <property type="entry name" value="Cmr2_N"/>
</dbReference>
<dbReference type="Gene3D" id="3.30.70.2220">
    <property type="entry name" value="CRISPR-Cas system, Cmr2 subunit, D1 domain, cysteine cluster"/>
    <property type="match status" value="1"/>
</dbReference>
<dbReference type="HOGENOM" id="CLU_011213_0_0_3"/>
<dbReference type="GO" id="GO:0051607">
    <property type="term" value="P:defense response to virus"/>
    <property type="evidence" value="ECO:0007669"/>
    <property type="project" value="UniProtKB-KW"/>
</dbReference>
<dbReference type="eggNOG" id="COG1353">
    <property type="taxonomic scope" value="Bacteria"/>
</dbReference>
<dbReference type="InterPro" id="IPR013407">
    <property type="entry name" value="CRISPR-assoc_prot_Cmr2"/>
</dbReference>
<feature type="compositionally biased region" description="Basic and acidic residues" evidence="3">
    <location>
        <begin position="403"/>
        <end position="414"/>
    </location>
</feature>
<keyword evidence="1" id="KW-0547">Nucleotide-binding</keyword>
<evidence type="ECO:0000313" key="6">
    <source>
        <dbReference type="EMBL" id="AFZ55543.1"/>
    </source>
</evidence>
<evidence type="ECO:0000313" key="7">
    <source>
        <dbReference type="Proteomes" id="UP000010480"/>
    </source>
</evidence>
<evidence type="ECO:0000256" key="2">
    <source>
        <dbReference type="ARBA" id="ARBA00023118"/>
    </source>
</evidence>
<evidence type="ECO:0000259" key="5">
    <source>
        <dbReference type="Pfam" id="PF22335"/>
    </source>
</evidence>
<feature type="domain" description="CRISPR-associated protein Cmr2 N-terminal" evidence="4">
    <location>
        <begin position="218"/>
        <end position="347"/>
    </location>
</feature>
<dbReference type="NCBIfam" id="TIGR02577">
    <property type="entry name" value="cas_TM1794_Cmr2"/>
    <property type="match status" value="2"/>
</dbReference>
<accession>K9ZAY0</accession>
<dbReference type="InterPro" id="IPR043128">
    <property type="entry name" value="Rev_trsase/Diguanyl_cyclase"/>
</dbReference>
<keyword evidence="2" id="KW-0051">Antiviral defense</keyword>
<dbReference type="Proteomes" id="UP000010480">
    <property type="component" value="Plasmid pCYAN10605.01"/>
</dbReference>
<dbReference type="OrthoDB" id="9758700at2"/>
<dbReference type="Gene3D" id="3.30.70.270">
    <property type="match status" value="1"/>
</dbReference>
<dbReference type="Pfam" id="PF12469">
    <property type="entry name" value="Cmr2_N"/>
    <property type="match status" value="1"/>
</dbReference>
<feature type="region of interest" description="Disordered" evidence="3">
    <location>
        <begin position="394"/>
        <end position="414"/>
    </location>
</feature>
<evidence type="ECO:0000256" key="3">
    <source>
        <dbReference type="SAM" id="MobiDB-lite"/>
    </source>
</evidence>
<dbReference type="Pfam" id="PF22335">
    <property type="entry name" value="Cas10-Cmr2_palm2"/>
    <property type="match status" value="1"/>
</dbReference>
<dbReference type="GO" id="GO:0000166">
    <property type="term" value="F:nucleotide binding"/>
    <property type="evidence" value="ECO:0007669"/>
    <property type="project" value="UniProtKB-KW"/>
</dbReference>
<proteinExistence type="predicted"/>
<dbReference type="KEGG" id="can:Cyan10605_3510"/>
<protein>
    <submittedName>
        <fullName evidence="6">CRISPR-associated protein, Crm2 family</fullName>
    </submittedName>
</protein>
<dbReference type="EMBL" id="CP003948">
    <property type="protein sequence ID" value="AFZ55543.1"/>
    <property type="molecule type" value="Genomic_DNA"/>
</dbReference>
<dbReference type="AlphaFoldDB" id="K9ZAY0"/>
<feature type="domain" description="Cas10/Cmr2 second palm" evidence="5">
    <location>
        <begin position="704"/>
        <end position="885"/>
    </location>
</feature>
<organism evidence="6 7">
    <name type="scientific">Cyanobacterium aponinum (strain PCC 10605)</name>
    <dbReference type="NCBI Taxonomy" id="755178"/>
    <lineage>
        <taxon>Bacteria</taxon>
        <taxon>Bacillati</taxon>
        <taxon>Cyanobacteriota</taxon>
        <taxon>Cyanophyceae</taxon>
        <taxon>Oscillatoriophycideae</taxon>
        <taxon>Chroococcales</taxon>
        <taxon>Geminocystaceae</taxon>
        <taxon>Cyanobacterium</taxon>
    </lineage>
</organism>
<reference evidence="7" key="1">
    <citation type="journal article" date="2013" name="Proc. Natl. Acad. Sci. U.S.A.">
        <title>Improving the coverage of the cyanobacterial phylum using diversity-driven genome sequencing.</title>
        <authorList>
            <person name="Shih P.M."/>
            <person name="Wu D."/>
            <person name="Latifi A."/>
            <person name="Axen S.D."/>
            <person name="Fewer D.P."/>
            <person name="Talla E."/>
            <person name="Calteau A."/>
            <person name="Cai F."/>
            <person name="Tandeau de Marsac N."/>
            <person name="Rippka R."/>
            <person name="Herdman M."/>
            <person name="Sivonen K."/>
            <person name="Coursin T."/>
            <person name="Laurent T."/>
            <person name="Goodwin L."/>
            <person name="Nolan M."/>
            <person name="Davenport K.W."/>
            <person name="Han C.S."/>
            <person name="Rubin E.M."/>
            <person name="Eisen J.A."/>
            <person name="Woyke T."/>
            <person name="Gugger M."/>
            <person name="Kerfeld C.A."/>
        </authorList>
    </citation>
    <scope>NUCLEOTIDE SEQUENCE [LARGE SCALE GENOMIC DNA]</scope>
    <source>
        <strain evidence="7">PCC 10605</strain>
        <plasmid evidence="7">Plasmid pCYAN10605.01</plasmid>
    </source>
</reference>
<geneLocation type="plasmid" evidence="6 7">
    <name>pCYAN10605.01</name>
</geneLocation>
<sequence length="1025" mass="118299">MARPYWQSKIWGLLHDPILKALSSSRDLSREGRWDLLKCMEGWHSPKDSSSQENFHREWLKRINLCDLIASASDRTTIGRLPPEHSSITYREEGLNVHHLLSGKPQQIIVDNWHSQLNNGKRKEFLENIEVEALQPILNWEDAEKVHWWLWRCYPEVIAQQNQNTNLLPAETRLPDASLWSHTSITSAIAGGLAGYYTDDSQYPRKGEHFKQRSRPYLTTFSFTPVQELIKASRKMRDFWAGSWLLHYLSAKVAWAIASKYGADTLLYPCLYQQPLIDHWLLQKYPDLKEWIKQPSTESLLTAGFPNVLVMILPNNGKDEETIKDNPVRSAMEYANNTLKQEWQNIGKEVLEFIQNRHEGKKWENINLHTYDNWLKAQWQHYWVSLPLGSPNIEELSMSPRPKKGEQEKSPEDREYDKWINQQNDYANPQPYLFSDSERDFLAAIFNLNQDETESDSNKTFRYKQPNLNVGSWWASTFDQLRYSLNAVKNARNWRIPTAFGPRSTISGLGSVVHPIIDESKPEWITEGETAQFWANNLGLFDGIEELNATEVLKRGLHQILLSQLGIASQSEQTKVSVLYPDLSSGVAGYLRNLAKQGDIEAINYYHQACKNISTKFPWVNKGKDAPANLPWGIPWIAKHHPDWQNPRLLNAGWLMDDFNSTSEDIETVKQQKQEELSKLRTEIAKFYPTGENPTDWYILAAGDGDGMGEWLKGTKLKPYADYIPEALKTKIEQMPEKYRSSLKKFLEVPKRMGPATHSALSRALLDFSNQLVPYLTESRYAGRLIYGGGDDVLAYTNLWEWDNWLWDLRQCFKGADDPQKEFISKGDYWQCGNNQSESLSSRPLFTMGSSASISFGITISHHSVPLAIALENLWEAEEKAKEHEYQENGAKIAKDAVQVRVIYGNGNILTATAKFDVFPTWQTLINSELDLTSSLFEVAGEYIKQFPIPEYNAIMPWVKAFSERRTNLKEEKLRKFKKQLTEFIQRMWVTNQPEFLNQEISNWLRLGAFIIRSRKIKTGDLSTK</sequence>
<evidence type="ECO:0000256" key="1">
    <source>
        <dbReference type="ARBA" id="ARBA00022741"/>
    </source>
</evidence>
<keyword evidence="7" id="KW-1185">Reference proteome</keyword>
<dbReference type="RefSeq" id="WP_015221260.1">
    <property type="nucleotide sequence ID" value="NC_019777.1"/>
</dbReference>
<dbReference type="InterPro" id="IPR024615">
    <property type="entry name" value="CRISPR-assoc_Cmr2_N"/>
</dbReference>
<gene>
    <name evidence="6" type="ordered locus">Cyan10605_3510</name>
</gene>
<dbReference type="InterPro" id="IPR054767">
    <property type="entry name" value="Cas10-Cmr2_palm2"/>
</dbReference>
<name>K9ZAY0_CYAAP</name>
<evidence type="ECO:0000259" key="4">
    <source>
        <dbReference type="Pfam" id="PF12469"/>
    </source>
</evidence>